<dbReference type="InterPro" id="IPR029063">
    <property type="entry name" value="SAM-dependent_MTases_sf"/>
</dbReference>
<protein>
    <submittedName>
        <fullName evidence="6">Class I SAM-dependent methyltransferase</fullName>
        <ecNumber evidence="6">2.1.-.-</ecNumber>
    </submittedName>
</protein>
<dbReference type="EC" id="2.1.-.-" evidence="6"/>
<evidence type="ECO:0000313" key="6">
    <source>
        <dbReference type="EMBL" id="MDR4127126.1"/>
    </source>
</evidence>
<dbReference type="PANTHER" id="PTHR13610:SF11">
    <property type="entry name" value="METHYLTRANSFERASE DOMAIN-CONTAINING PROTEIN"/>
    <property type="match status" value="1"/>
</dbReference>
<evidence type="ECO:0000259" key="5">
    <source>
        <dbReference type="Pfam" id="PF13847"/>
    </source>
</evidence>
<reference evidence="6 7" key="1">
    <citation type="submission" date="2023-08" db="EMBL/GenBank/DDBJ databases">
        <title>Alcaligenaceae gen. nov., a novel taxon isolated from the sludge of Yixing Pesticide Factory.</title>
        <authorList>
            <person name="Ruan L."/>
        </authorList>
    </citation>
    <scope>NUCLEOTIDE SEQUENCE [LARGE SCALE GENOMIC DNA]</scope>
    <source>
        <strain evidence="6 7">LG-2</strain>
    </source>
</reference>
<organism evidence="6 7">
    <name type="scientific">Yanghanlia caeni</name>
    <dbReference type="NCBI Taxonomy" id="3064283"/>
    <lineage>
        <taxon>Bacteria</taxon>
        <taxon>Pseudomonadati</taxon>
        <taxon>Pseudomonadota</taxon>
        <taxon>Betaproteobacteria</taxon>
        <taxon>Burkholderiales</taxon>
        <taxon>Alcaligenaceae</taxon>
        <taxon>Yanghanlia</taxon>
    </lineage>
</organism>
<comment type="caution">
    <text evidence="6">The sequence shown here is derived from an EMBL/GenBank/DDBJ whole genome shotgun (WGS) entry which is preliminary data.</text>
</comment>
<keyword evidence="3" id="KW-0949">S-adenosyl-L-methionine</keyword>
<dbReference type="PROSITE" id="PS51318">
    <property type="entry name" value="TAT"/>
    <property type="match status" value="1"/>
</dbReference>
<keyword evidence="7" id="KW-1185">Reference proteome</keyword>
<dbReference type="Pfam" id="PF13847">
    <property type="entry name" value="Methyltransf_31"/>
    <property type="match status" value="1"/>
</dbReference>
<keyword evidence="4" id="KW-0732">Signal</keyword>
<name>A0ABU1D9J3_9BURK</name>
<dbReference type="RefSeq" id="WP_347287667.1">
    <property type="nucleotide sequence ID" value="NZ_JAUZQE010000056.1"/>
</dbReference>
<keyword evidence="1 6" id="KW-0489">Methyltransferase</keyword>
<keyword evidence="2 6" id="KW-0808">Transferase</keyword>
<evidence type="ECO:0000256" key="1">
    <source>
        <dbReference type="ARBA" id="ARBA00022603"/>
    </source>
</evidence>
<dbReference type="GO" id="GO:0032259">
    <property type="term" value="P:methylation"/>
    <property type="evidence" value="ECO:0007669"/>
    <property type="project" value="UniProtKB-KW"/>
</dbReference>
<dbReference type="InterPro" id="IPR006311">
    <property type="entry name" value="TAT_signal"/>
</dbReference>
<dbReference type="PANTHER" id="PTHR13610">
    <property type="entry name" value="METHYLTRANSFERASE DOMAIN-CONTAINING PROTEIN"/>
    <property type="match status" value="1"/>
</dbReference>
<dbReference type="InterPro" id="IPR026170">
    <property type="entry name" value="FAM173A/B"/>
</dbReference>
<evidence type="ECO:0000256" key="4">
    <source>
        <dbReference type="SAM" id="SignalP"/>
    </source>
</evidence>
<dbReference type="GO" id="GO:0008168">
    <property type="term" value="F:methyltransferase activity"/>
    <property type="evidence" value="ECO:0007669"/>
    <property type="project" value="UniProtKB-KW"/>
</dbReference>
<dbReference type="InterPro" id="IPR025714">
    <property type="entry name" value="Methyltranfer_dom"/>
</dbReference>
<evidence type="ECO:0000313" key="7">
    <source>
        <dbReference type="Proteomes" id="UP001232156"/>
    </source>
</evidence>
<gene>
    <name evidence="6" type="ORF">Q8947_14190</name>
</gene>
<proteinExistence type="predicted"/>
<feature type="signal peptide" evidence="4">
    <location>
        <begin position="1"/>
        <end position="24"/>
    </location>
</feature>
<dbReference type="EMBL" id="JAUZQE010000056">
    <property type="protein sequence ID" value="MDR4127126.1"/>
    <property type="molecule type" value="Genomic_DNA"/>
</dbReference>
<accession>A0ABU1D9J3</accession>
<feature type="domain" description="Methyltransferase" evidence="5">
    <location>
        <begin position="67"/>
        <end position="132"/>
    </location>
</feature>
<sequence>MTIRRSLILATAVLAGALMAPATAQTDTSTHDGAFVPEVGQSGKDVIWVPTPQALVDRMLDMASLTADDTLVDLGSGDGRTVITAAKRGARARGIEYNPDMVALSRSAALREGVADRATFEQADIFESDFSDATVVTLFLLPGLNMRLRPTLLDMAPGTRVVSNSFTMGDWEPDETSKAENCQNYCIAYMWVVPAKVEGTWKTPAGELTLTQTFQMVQGTLQKGGQTVPLEGRLNGAQLTLKAGNDEYVAQVSGSKMQGTLNGEPWSAAL</sequence>
<evidence type="ECO:0000256" key="3">
    <source>
        <dbReference type="ARBA" id="ARBA00022691"/>
    </source>
</evidence>
<feature type="chain" id="PRO_5045566749" evidence="4">
    <location>
        <begin position="25"/>
        <end position="270"/>
    </location>
</feature>
<evidence type="ECO:0000256" key="2">
    <source>
        <dbReference type="ARBA" id="ARBA00022679"/>
    </source>
</evidence>
<dbReference type="SUPFAM" id="SSF53335">
    <property type="entry name" value="S-adenosyl-L-methionine-dependent methyltransferases"/>
    <property type="match status" value="1"/>
</dbReference>
<dbReference type="Proteomes" id="UP001232156">
    <property type="component" value="Unassembled WGS sequence"/>
</dbReference>
<dbReference type="CDD" id="cd02440">
    <property type="entry name" value="AdoMet_MTases"/>
    <property type="match status" value="1"/>
</dbReference>
<dbReference type="Gene3D" id="3.40.50.150">
    <property type="entry name" value="Vaccinia Virus protein VP39"/>
    <property type="match status" value="1"/>
</dbReference>